<dbReference type="EMBL" id="JAHYIQ010000002">
    <property type="protein sequence ID" value="KAK1134572.1"/>
    <property type="molecule type" value="Genomic_DNA"/>
</dbReference>
<reference evidence="1" key="1">
    <citation type="submission" date="2021-10" db="EMBL/GenBank/DDBJ databases">
        <title>Melipona bicolor Genome sequencing and assembly.</title>
        <authorList>
            <person name="Araujo N.S."/>
            <person name="Arias M.C."/>
        </authorList>
    </citation>
    <scope>NUCLEOTIDE SEQUENCE</scope>
    <source>
        <strain evidence="1">USP_2M_L1-L4_2017</strain>
        <tissue evidence="1">Whole body</tissue>
    </source>
</reference>
<evidence type="ECO:0000313" key="2">
    <source>
        <dbReference type="Proteomes" id="UP001177670"/>
    </source>
</evidence>
<proteinExistence type="predicted"/>
<organism evidence="1 2">
    <name type="scientific">Melipona bicolor</name>
    <dbReference type="NCBI Taxonomy" id="60889"/>
    <lineage>
        <taxon>Eukaryota</taxon>
        <taxon>Metazoa</taxon>
        <taxon>Ecdysozoa</taxon>
        <taxon>Arthropoda</taxon>
        <taxon>Hexapoda</taxon>
        <taxon>Insecta</taxon>
        <taxon>Pterygota</taxon>
        <taxon>Neoptera</taxon>
        <taxon>Endopterygota</taxon>
        <taxon>Hymenoptera</taxon>
        <taxon>Apocrita</taxon>
        <taxon>Aculeata</taxon>
        <taxon>Apoidea</taxon>
        <taxon>Anthophila</taxon>
        <taxon>Apidae</taxon>
        <taxon>Melipona</taxon>
    </lineage>
</organism>
<keyword evidence="2" id="KW-1185">Reference proteome</keyword>
<comment type="caution">
    <text evidence="1">The sequence shown here is derived from an EMBL/GenBank/DDBJ whole genome shotgun (WGS) entry which is preliminary data.</text>
</comment>
<dbReference type="AlphaFoldDB" id="A0AA40GB85"/>
<name>A0AA40GB85_9HYME</name>
<sequence>MDSVKIDEKFVTFVTRTDDEGNTTVHSLVHSTIQTETSQREAERVRDGWQELKGCEGGGCWLEKGELMPAEGGGRQATKASMSQNVDRERRVPLPLIRGFVDNCASPRGRSCCPEHVEMITVRCDSPRTDRVPQFPSAAGETCYEVVQPPLPPPPPPVPLISANGFLARGL</sequence>
<accession>A0AA40GB85</accession>
<gene>
    <name evidence="1" type="ORF">K0M31_007354</name>
</gene>
<evidence type="ECO:0000313" key="1">
    <source>
        <dbReference type="EMBL" id="KAK1134572.1"/>
    </source>
</evidence>
<dbReference type="Proteomes" id="UP001177670">
    <property type="component" value="Unassembled WGS sequence"/>
</dbReference>
<protein>
    <submittedName>
        <fullName evidence="1">Uncharacterized protein</fullName>
    </submittedName>
</protein>